<accession>A0A4Z1HVV5</accession>
<name>A0A4Z1HVV5_9HELO</name>
<evidence type="ECO:0000313" key="1">
    <source>
        <dbReference type="EMBL" id="TGO53165.1"/>
    </source>
</evidence>
<proteinExistence type="predicted"/>
<organism evidence="1 2">
    <name type="scientific">Botryotinia narcissicola</name>
    <dbReference type="NCBI Taxonomy" id="278944"/>
    <lineage>
        <taxon>Eukaryota</taxon>
        <taxon>Fungi</taxon>
        <taxon>Dikarya</taxon>
        <taxon>Ascomycota</taxon>
        <taxon>Pezizomycotina</taxon>
        <taxon>Leotiomycetes</taxon>
        <taxon>Helotiales</taxon>
        <taxon>Sclerotiniaceae</taxon>
        <taxon>Botryotinia</taxon>
    </lineage>
</organism>
<dbReference type="AlphaFoldDB" id="A0A4Z1HVV5"/>
<sequence length="93" mass="10091">MSMESKSRDPMSESYTGATLKLTTIEPTNLGWTLTAIPQARIVKQTRQSKSENYALFNRGDVSPAAASSSTFTSVPASPAFTFSSDLRLVLRS</sequence>
<dbReference type="EMBL" id="PQXJ01000303">
    <property type="protein sequence ID" value="TGO53165.1"/>
    <property type="molecule type" value="Genomic_DNA"/>
</dbReference>
<dbReference type="Proteomes" id="UP000297452">
    <property type="component" value="Unassembled WGS sequence"/>
</dbReference>
<protein>
    <submittedName>
        <fullName evidence="1">Uncharacterized protein</fullName>
    </submittedName>
</protein>
<gene>
    <name evidence="1" type="ORF">BOTNAR_0303g00070</name>
</gene>
<keyword evidence="2" id="KW-1185">Reference proteome</keyword>
<comment type="caution">
    <text evidence="1">The sequence shown here is derived from an EMBL/GenBank/DDBJ whole genome shotgun (WGS) entry which is preliminary data.</text>
</comment>
<reference evidence="1 2" key="1">
    <citation type="submission" date="2017-12" db="EMBL/GenBank/DDBJ databases">
        <title>Comparative genomics of Botrytis spp.</title>
        <authorList>
            <person name="Valero-Jimenez C.A."/>
            <person name="Tapia P."/>
            <person name="Veloso J."/>
            <person name="Silva-Moreno E."/>
            <person name="Staats M."/>
            <person name="Valdes J.H."/>
            <person name="Van Kan J.A.L."/>
        </authorList>
    </citation>
    <scope>NUCLEOTIDE SEQUENCE [LARGE SCALE GENOMIC DNA]</scope>
    <source>
        <strain evidence="1 2">MUCL2120</strain>
    </source>
</reference>
<evidence type="ECO:0000313" key="2">
    <source>
        <dbReference type="Proteomes" id="UP000297452"/>
    </source>
</evidence>